<dbReference type="Pfam" id="PF20413">
    <property type="entry name" value="BLTP1_N"/>
    <property type="match status" value="1"/>
</dbReference>
<evidence type="ECO:0000256" key="1">
    <source>
        <dbReference type="SAM" id="MobiDB-lite"/>
    </source>
</evidence>
<protein>
    <recommendedName>
        <fullName evidence="2">Bridge-like lipid transfer protein family member 1 N-terminal domain-containing protein</fullName>
    </recommendedName>
</protein>
<dbReference type="STRING" id="1661398.A0A482VDC8"/>
<feature type="region of interest" description="Disordered" evidence="1">
    <location>
        <begin position="268"/>
        <end position="314"/>
    </location>
</feature>
<dbReference type="OrthoDB" id="10051416at2759"/>
<dbReference type="PANTHER" id="PTHR31640">
    <property type="entry name" value="TRANSMEMBRANE PROTEIN KIAA1109"/>
    <property type="match status" value="1"/>
</dbReference>
<feature type="compositionally biased region" description="Low complexity" evidence="1">
    <location>
        <begin position="268"/>
        <end position="294"/>
    </location>
</feature>
<keyword evidence="4" id="KW-1185">Reference proteome</keyword>
<gene>
    <name evidence="3" type="ORF">BDFB_011892</name>
</gene>
<feature type="compositionally biased region" description="Basic and acidic residues" evidence="1">
    <location>
        <begin position="298"/>
        <end position="310"/>
    </location>
</feature>
<feature type="domain" description="Bridge-like lipid transfer protein family member 1 N-terminal" evidence="2">
    <location>
        <begin position="3"/>
        <end position="236"/>
    </location>
</feature>
<dbReference type="GO" id="GO:0098793">
    <property type="term" value="C:presynapse"/>
    <property type="evidence" value="ECO:0007669"/>
    <property type="project" value="GOC"/>
</dbReference>
<proteinExistence type="predicted"/>
<evidence type="ECO:0000259" key="2">
    <source>
        <dbReference type="Pfam" id="PF20413"/>
    </source>
</evidence>
<dbReference type="InterPro" id="IPR033616">
    <property type="entry name" value="BLTP1"/>
</dbReference>
<feature type="region of interest" description="Disordered" evidence="1">
    <location>
        <begin position="43"/>
        <end position="67"/>
    </location>
</feature>
<dbReference type="GO" id="GO:0048488">
    <property type="term" value="P:synaptic vesicle endocytosis"/>
    <property type="evidence" value="ECO:0007669"/>
    <property type="project" value="TreeGrafter"/>
</dbReference>
<sequence>MTLKADSVSVELEIGPSVLLLYGTALKNFMNFKENIFGEDQSFTDMQQSNPSENSNNTELKSEDSSANLPLELREDFDHRNYRPLEVDVSIIAHDIQTHLLKNCTEKDPPCPIILIERFGFEMKKRYDQTELQLLVSPSVLLVSDNVNRSSKDKHLNQGKLTLSSLQVRGHAMFSSVGQTLDQDTIEYAWLVEVQLGKLSGKLTSPQLYSLLATLETLTLLLMDSENELNSPKDDTLLTRPVITKKSTVSSQNVHVQQVQQALQQLLQPKSSSNASNKNSQQSNSNVQKSGQNQGKNIGDKKKLEEEKKGSVRSNCPVEENVNQGAHKLKYKLCRLAVDAVDFWLVESGAALQLWVSPVRLANCNLHGKQVSSGLSCIVYSMSMRQLVWQPQKYNHSK</sequence>
<evidence type="ECO:0000313" key="3">
    <source>
        <dbReference type="EMBL" id="RZB41573.1"/>
    </source>
</evidence>
<dbReference type="EMBL" id="QDEB01113010">
    <property type="protein sequence ID" value="RZB41573.1"/>
    <property type="molecule type" value="Genomic_DNA"/>
</dbReference>
<dbReference type="PANTHER" id="PTHR31640:SF1">
    <property type="entry name" value="BRIDGE-LIKE LIPID TRANSFER PROTEIN FAMILY MEMBER 1"/>
    <property type="match status" value="1"/>
</dbReference>
<comment type="caution">
    <text evidence="3">The sequence shown here is derived from an EMBL/GenBank/DDBJ whole genome shotgun (WGS) entry which is preliminary data.</text>
</comment>
<accession>A0A482VDC8</accession>
<reference evidence="3 4" key="1">
    <citation type="submission" date="2017-03" db="EMBL/GenBank/DDBJ databases">
        <title>Genome of the blue death feigning beetle - Asbolus verrucosus.</title>
        <authorList>
            <person name="Rider S.D."/>
        </authorList>
    </citation>
    <scope>NUCLEOTIDE SEQUENCE [LARGE SCALE GENOMIC DNA]</scope>
    <source>
        <strain evidence="3">Butters</strain>
        <tissue evidence="3">Head and leg muscle</tissue>
    </source>
</reference>
<organism evidence="3 4">
    <name type="scientific">Asbolus verrucosus</name>
    <name type="common">Desert ironclad beetle</name>
    <dbReference type="NCBI Taxonomy" id="1661398"/>
    <lineage>
        <taxon>Eukaryota</taxon>
        <taxon>Metazoa</taxon>
        <taxon>Ecdysozoa</taxon>
        <taxon>Arthropoda</taxon>
        <taxon>Hexapoda</taxon>
        <taxon>Insecta</taxon>
        <taxon>Pterygota</taxon>
        <taxon>Neoptera</taxon>
        <taxon>Endopterygota</taxon>
        <taxon>Coleoptera</taxon>
        <taxon>Polyphaga</taxon>
        <taxon>Cucujiformia</taxon>
        <taxon>Tenebrionidae</taxon>
        <taxon>Pimeliinae</taxon>
        <taxon>Asbolus</taxon>
    </lineage>
</organism>
<dbReference type="InterPro" id="IPR047104">
    <property type="entry name" value="BLTP1_N"/>
</dbReference>
<evidence type="ECO:0000313" key="4">
    <source>
        <dbReference type="Proteomes" id="UP000292052"/>
    </source>
</evidence>
<feature type="compositionally biased region" description="Polar residues" evidence="1">
    <location>
        <begin position="43"/>
        <end position="59"/>
    </location>
</feature>
<dbReference type="Proteomes" id="UP000292052">
    <property type="component" value="Unassembled WGS sequence"/>
</dbReference>
<name>A0A482VDC8_ASBVE</name>
<dbReference type="AlphaFoldDB" id="A0A482VDC8"/>